<dbReference type="NCBIfam" id="NF033540">
    <property type="entry name" value="transpos_IS701"/>
    <property type="match status" value="1"/>
</dbReference>
<keyword evidence="4" id="KW-1185">Reference proteome</keyword>
<dbReference type="EMBL" id="LR778301">
    <property type="protein sequence ID" value="CAB1369902.1"/>
    <property type="molecule type" value="Genomic_DNA"/>
</dbReference>
<dbReference type="Pfam" id="PF13546">
    <property type="entry name" value="DDE_5"/>
    <property type="match status" value="1"/>
</dbReference>
<dbReference type="InterPro" id="IPR012337">
    <property type="entry name" value="RNaseH-like_sf"/>
</dbReference>
<proteinExistence type="predicted"/>
<feature type="domain" description="Transposase IS701-like DDE" evidence="2">
    <location>
        <begin position="31"/>
        <end position="303"/>
    </location>
</feature>
<name>A0A6S6YQ58_9PROT</name>
<organism evidence="3 4">
    <name type="scientific">Denitratisoma oestradiolicum</name>
    <dbReference type="NCBI Taxonomy" id="311182"/>
    <lineage>
        <taxon>Bacteria</taxon>
        <taxon>Pseudomonadati</taxon>
        <taxon>Pseudomonadota</taxon>
        <taxon>Betaproteobacteria</taxon>
        <taxon>Nitrosomonadales</taxon>
        <taxon>Sterolibacteriaceae</taxon>
        <taxon>Denitratisoma</taxon>
    </lineage>
</organism>
<sequence>MSNAADNTAIFFREGDDMAIDDELEQYLERLVGVLGHADRRTGLMDYCRGLMLPLKRKSVEPLAASMDPLHVQAKHQSLHHFVAKSNWSDDAVLREVRAVVEPVLGLERECYWIIDDTGIPKQGNHSVGVTRQYCGQLGKTENCQVAVSLSLASDKGSLPIQWRLYLPEDWTEDRSRCTAAGVPEGIAFATKIEIALAQVKQAQDDGVPTGIVLADPAYGDSADFRDTLTALAIRYAVGIRAGTSVWAPGTAPLPPEPTVGLGRPSKNLRRAPGHRPVAVKALALSLPAEAYQTVAWREGTNETLRSRFAAIWVHTAHKDYERSALRPPEWLLIEWPEGDVEPLKYFLATAPADTSLEQLVYVTKMRWRIERDYRELKQEFGLGHYEGRNWRGVHHHVTLCIAAYAFLLHQRLIHGSKKNAARPQAPALPENYRPRGSGASATACAGFDQHTSHPHRRSYRTTTSALSVLRLD</sequence>
<dbReference type="SUPFAM" id="SSF53098">
    <property type="entry name" value="Ribonuclease H-like"/>
    <property type="match status" value="1"/>
</dbReference>
<dbReference type="InterPro" id="IPR038721">
    <property type="entry name" value="IS701-like_DDE_dom"/>
</dbReference>
<dbReference type="AlphaFoldDB" id="A0A6S6YQ58"/>
<reference evidence="3 4" key="1">
    <citation type="submission" date="2020-03" db="EMBL/GenBank/DDBJ databases">
        <authorList>
            <consortium name="Genoscope - CEA"/>
            <person name="William W."/>
        </authorList>
    </citation>
    <scope>NUCLEOTIDE SEQUENCE [LARGE SCALE GENOMIC DNA]</scope>
    <source>
        <strain evidence="4">DSM 16959</strain>
    </source>
</reference>
<evidence type="ECO:0000256" key="1">
    <source>
        <dbReference type="SAM" id="MobiDB-lite"/>
    </source>
</evidence>
<protein>
    <submittedName>
        <fullName evidence="3">Transposase</fullName>
    </submittedName>
</protein>
<dbReference type="KEGG" id="doe:DENOEST_2737"/>
<dbReference type="PANTHER" id="PTHR33627:SF1">
    <property type="entry name" value="TRANSPOSASE"/>
    <property type="match status" value="1"/>
</dbReference>
<evidence type="ECO:0000313" key="3">
    <source>
        <dbReference type="EMBL" id="CAB1369902.1"/>
    </source>
</evidence>
<evidence type="ECO:0000259" key="2">
    <source>
        <dbReference type="Pfam" id="PF13546"/>
    </source>
</evidence>
<dbReference type="Proteomes" id="UP000515733">
    <property type="component" value="Chromosome"/>
</dbReference>
<gene>
    <name evidence="3" type="ORF">DENOEST_2737</name>
</gene>
<dbReference type="PANTHER" id="PTHR33627">
    <property type="entry name" value="TRANSPOSASE"/>
    <property type="match status" value="1"/>
</dbReference>
<evidence type="ECO:0000313" key="4">
    <source>
        <dbReference type="Proteomes" id="UP000515733"/>
    </source>
</evidence>
<accession>A0A6S6YQ58</accession>
<dbReference type="InterPro" id="IPR039365">
    <property type="entry name" value="IS701-like"/>
</dbReference>
<feature type="region of interest" description="Disordered" evidence="1">
    <location>
        <begin position="419"/>
        <end position="464"/>
    </location>
</feature>